<name>A0A347ZW69_9CHLR</name>
<dbReference type="InterPro" id="IPR050072">
    <property type="entry name" value="Peptidase_M20A"/>
</dbReference>
<evidence type="ECO:0000256" key="2">
    <source>
        <dbReference type="ARBA" id="ARBA00022801"/>
    </source>
</evidence>
<organism evidence="4 5">
    <name type="scientific">Pelolinea submarina</name>
    <dbReference type="NCBI Taxonomy" id="913107"/>
    <lineage>
        <taxon>Bacteria</taxon>
        <taxon>Bacillati</taxon>
        <taxon>Chloroflexota</taxon>
        <taxon>Anaerolineae</taxon>
        <taxon>Anaerolineales</taxon>
        <taxon>Anaerolineaceae</taxon>
        <taxon>Pelolinea</taxon>
    </lineage>
</organism>
<evidence type="ECO:0000256" key="1">
    <source>
        <dbReference type="ARBA" id="ARBA00022723"/>
    </source>
</evidence>
<gene>
    <name evidence="4" type="ORF">DFR64_2451</name>
</gene>
<comment type="caution">
    <text evidence="4">The sequence shown here is derived from an EMBL/GenBank/DDBJ whole genome shotgun (WGS) entry which is preliminary data.</text>
</comment>
<protein>
    <submittedName>
        <fullName evidence="4">Acetylornithine deacetylase</fullName>
    </submittedName>
</protein>
<dbReference type="SUPFAM" id="SSF55031">
    <property type="entry name" value="Bacterial exopeptidase dimerisation domain"/>
    <property type="match status" value="1"/>
</dbReference>
<sequence>MATFDKEQVLAKAQEYAPQVEAFLADIVRIPSVNKHDPEVRVAERILQEAQSLGFESELAAKDPQRPNVLARYGQGDKGFALIGHIDTVAEGDHASWTFPPFEAHIDNGRMLGRGTADNKGGVAISMYTLKLLRELDLIDPQQCAVTLAGVADEEAGACSTLGVRYLLDSGKLRARGAIYTYTSDMVCIGHRGLLRLEIRTKGESIHAGIDAWHQKTSGLNAVTALADILLRLEKLKVATEPVSGFENLGFTITPGTIFNGGVYESIVPEAASAIIDIRLLPGQDGRAVEERVAEIVHAVERERPGLKTEIVKKVDIPGAAIPLDHPLATIAQEYTRVYHGKAWPIAGAGPGNEGYMLIGAGIPTLCGFGATGGNPHAPDEWILLSSLPETIAIYAGIIHDYLNQI</sequence>
<keyword evidence="5" id="KW-1185">Reference proteome</keyword>
<evidence type="ECO:0000313" key="4">
    <source>
        <dbReference type="EMBL" id="REG07246.1"/>
    </source>
</evidence>
<reference evidence="4 5" key="1">
    <citation type="submission" date="2018-08" db="EMBL/GenBank/DDBJ databases">
        <title>Genomic Encyclopedia of Type Strains, Phase IV (KMG-IV): sequencing the most valuable type-strain genomes for metagenomic binning, comparative biology and taxonomic classification.</title>
        <authorList>
            <person name="Goeker M."/>
        </authorList>
    </citation>
    <scope>NUCLEOTIDE SEQUENCE [LARGE SCALE GENOMIC DNA]</scope>
    <source>
        <strain evidence="4 5">DSM 23923</strain>
    </source>
</reference>
<dbReference type="Pfam" id="PF01546">
    <property type="entry name" value="Peptidase_M20"/>
    <property type="match status" value="1"/>
</dbReference>
<dbReference type="Proteomes" id="UP000256388">
    <property type="component" value="Unassembled WGS sequence"/>
</dbReference>
<keyword evidence="1" id="KW-0479">Metal-binding</keyword>
<evidence type="ECO:0000259" key="3">
    <source>
        <dbReference type="Pfam" id="PF07687"/>
    </source>
</evidence>
<evidence type="ECO:0000313" key="5">
    <source>
        <dbReference type="Proteomes" id="UP000256388"/>
    </source>
</evidence>
<dbReference type="SUPFAM" id="SSF53187">
    <property type="entry name" value="Zn-dependent exopeptidases"/>
    <property type="match status" value="1"/>
</dbReference>
<dbReference type="RefSeq" id="WP_116225717.1">
    <property type="nucleotide sequence ID" value="NZ_AP018437.1"/>
</dbReference>
<dbReference type="InterPro" id="IPR036264">
    <property type="entry name" value="Bact_exopeptidase_dim_dom"/>
</dbReference>
<dbReference type="Gene3D" id="3.30.70.360">
    <property type="match status" value="1"/>
</dbReference>
<dbReference type="InterPro" id="IPR011650">
    <property type="entry name" value="Peptidase_M20_dimer"/>
</dbReference>
<dbReference type="Pfam" id="PF07687">
    <property type="entry name" value="M20_dimer"/>
    <property type="match status" value="1"/>
</dbReference>
<dbReference type="PANTHER" id="PTHR43808">
    <property type="entry name" value="ACETYLORNITHINE DEACETYLASE"/>
    <property type="match status" value="1"/>
</dbReference>
<feature type="domain" description="Peptidase M20 dimerisation" evidence="3">
    <location>
        <begin position="189"/>
        <end position="301"/>
    </location>
</feature>
<proteinExistence type="predicted"/>
<keyword evidence="2" id="KW-0378">Hydrolase</keyword>
<dbReference type="OrthoDB" id="9792335at2"/>
<accession>A0A347ZW69</accession>
<dbReference type="GO" id="GO:0016787">
    <property type="term" value="F:hydrolase activity"/>
    <property type="evidence" value="ECO:0007669"/>
    <property type="project" value="UniProtKB-KW"/>
</dbReference>
<dbReference type="Gene3D" id="3.40.630.10">
    <property type="entry name" value="Zn peptidases"/>
    <property type="match status" value="1"/>
</dbReference>
<dbReference type="InterPro" id="IPR002933">
    <property type="entry name" value="Peptidase_M20"/>
</dbReference>
<dbReference type="AlphaFoldDB" id="A0A347ZW69"/>
<dbReference type="EMBL" id="QUMS01000003">
    <property type="protein sequence ID" value="REG07246.1"/>
    <property type="molecule type" value="Genomic_DNA"/>
</dbReference>
<dbReference type="GO" id="GO:0046872">
    <property type="term" value="F:metal ion binding"/>
    <property type="evidence" value="ECO:0007669"/>
    <property type="project" value="UniProtKB-KW"/>
</dbReference>